<protein>
    <submittedName>
        <fullName evidence="2">Uncharacterized protein</fullName>
    </submittedName>
</protein>
<dbReference type="Proteomes" id="UP000630718">
    <property type="component" value="Unassembled WGS sequence"/>
</dbReference>
<reference evidence="2" key="2">
    <citation type="submission" date="2020-09" db="EMBL/GenBank/DDBJ databases">
        <authorList>
            <person name="Sun Q."/>
            <person name="Ohkuma M."/>
        </authorList>
    </citation>
    <scope>NUCLEOTIDE SEQUENCE</scope>
    <source>
        <strain evidence="2">JCM 4477</strain>
    </source>
</reference>
<feature type="region of interest" description="Disordered" evidence="1">
    <location>
        <begin position="1"/>
        <end position="30"/>
    </location>
</feature>
<name>A0A919ACR8_9ACTN</name>
<dbReference type="EMBL" id="BNBI01000005">
    <property type="protein sequence ID" value="GHE99407.1"/>
    <property type="molecule type" value="Genomic_DNA"/>
</dbReference>
<accession>A0A919ACR8</accession>
<organism evidence="2 3">
    <name type="scientific">Streptomyces fumanus</name>
    <dbReference type="NCBI Taxonomy" id="67302"/>
    <lineage>
        <taxon>Bacteria</taxon>
        <taxon>Bacillati</taxon>
        <taxon>Actinomycetota</taxon>
        <taxon>Actinomycetes</taxon>
        <taxon>Kitasatosporales</taxon>
        <taxon>Streptomycetaceae</taxon>
        <taxon>Streptomyces</taxon>
    </lineage>
</organism>
<evidence type="ECO:0000313" key="3">
    <source>
        <dbReference type="Proteomes" id="UP000630718"/>
    </source>
</evidence>
<gene>
    <name evidence="2" type="ORF">GCM10018772_24720</name>
</gene>
<proteinExistence type="predicted"/>
<evidence type="ECO:0000313" key="2">
    <source>
        <dbReference type="EMBL" id="GHE99407.1"/>
    </source>
</evidence>
<sequence length="91" mass="9639">MVRSQALTGREPGGGFGKPKPPLFPGEGGRHRQRVFRDALADLLPPVHDCLPTIRISDMEVAAITAAPDPVSSLKTLLGERGVPVLCLASE</sequence>
<dbReference type="AlphaFoldDB" id="A0A919ACR8"/>
<comment type="caution">
    <text evidence="2">The sequence shown here is derived from an EMBL/GenBank/DDBJ whole genome shotgun (WGS) entry which is preliminary data.</text>
</comment>
<reference evidence="2" key="1">
    <citation type="journal article" date="2014" name="Int. J. Syst. Evol. Microbiol.">
        <title>Complete genome sequence of Corynebacterium casei LMG S-19264T (=DSM 44701T), isolated from a smear-ripened cheese.</title>
        <authorList>
            <consortium name="US DOE Joint Genome Institute (JGI-PGF)"/>
            <person name="Walter F."/>
            <person name="Albersmeier A."/>
            <person name="Kalinowski J."/>
            <person name="Ruckert C."/>
        </authorList>
    </citation>
    <scope>NUCLEOTIDE SEQUENCE</scope>
    <source>
        <strain evidence="2">JCM 4477</strain>
    </source>
</reference>
<keyword evidence="3" id="KW-1185">Reference proteome</keyword>
<evidence type="ECO:0000256" key="1">
    <source>
        <dbReference type="SAM" id="MobiDB-lite"/>
    </source>
</evidence>